<accession>A0ABU3MIN6</accession>
<dbReference type="PANTHER" id="PTHR43798:SF31">
    <property type="entry name" value="AB HYDROLASE SUPERFAMILY PROTEIN YCLE"/>
    <property type="match status" value="1"/>
</dbReference>
<dbReference type="InterPro" id="IPR000073">
    <property type="entry name" value="AB_hydrolase_1"/>
</dbReference>
<proteinExistence type="predicted"/>
<dbReference type="GO" id="GO:0016787">
    <property type="term" value="F:hydrolase activity"/>
    <property type="evidence" value="ECO:0007669"/>
    <property type="project" value="UniProtKB-KW"/>
</dbReference>
<dbReference type="EMBL" id="JAVVDO010000038">
    <property type="protein sequence ID" value="MDT8332873.1"/>
    <property type="molecule type" value="Genomic_DNA"/>
</dbReference>
<dbReference type="InterPro" id="IPR029058">
    <property type="entry name" value="AB_hydrolase_fold"/>
</dbReference>
<comment type="caution">
    <text evidence="3">The sequence shown here is derived from an EMBL/GenBank/DDBJ whole genome shotgun (WGS) entry which is preliminary data.</text>
</comment>
<gene>
    <name evidence="3" type="ORF">RQ831_17590</name>
</gene>
<keyword evidence="4" id="KW-1185">Reference proteome</keyword>
<feature type="domain" description="AB hydrolase-1" evidence="2">
    <location>
        <begin position="111"/>
        <end position="210"/>
    </location>
</feature>
<reference evidence="3 4" key="1">
    <citation type="journal article" date="2019" name="Microb. Pathog.">
        <title>Comparison of VITEK 2, MALDI-TOF MS, 16S rRNA gene sequencing, and whole-genome sequencing for identification of Roseomonas mucosa.</title>
        <authorList>
            <person name="Rudolph W.W."/>
            <person name="Gunzer F."/>
            <person name="Trauth M."/>
            <person name="Bunk B."/>
            <person name="Bigge R."/>
            <person name="Schrottner P."/>
        </authorList>
    </citation>
    <scope>NUCLEOTIDE SEQUENCE [LARGE SCALE GENOMIC DNA]</scope>
    <source>
        <strain evidence="3 4">DSM 103800</strain>
    </source>
</reference>
<evidence type="ECO:0000313" key="3">
    <source>
        <dbReference type="EMBL" id="MDT8332873.1"/>
    </source>
</evidence>
<dbReference type="Gene3D" id="3.40.50.1820">
    <property type="entry name" value="alpha/beta hydrolase"/>
    <property type="match status" value="1"/>
</dbReference>
<keyword evidence="1 3" id="KW-0378">Hydrolase</keyword>
<dbReference type="PANTHER" id="PTHR43798">
    <property type="entry name" value="MONOACYLGLYCEROL LIPASE"/>
    <property type="match status" value="1"/>
</dbReference>
<evidence type="ECO:0000256" key="1">
    <source>
        <dbReference type="ARBA" id="ARBA00022801"/>
    </source>
</evidence>
<dbReference type="Pfam" id="PF00561">
    <property type="entry name" value="Abhydrolase_1"/>
    <property type="match status" value="1"/>
</dbReference>
<dbReference type="RefSeq" id="WP_314283782.1">
    <property type="nucleotide sequence ID" value="NZ_JAVVDO010000038.1"/>
</dbReference>
<evidence type="ECO:0000313" key="4">
    <source>
        <dbReference type="Proteomes" id="UP001258945"/>
    </source>
</evidence>
<name>A0ABU3MIN6_9PROT</name>
<protein>
    <submittedName>
        <fullName evidence="3">Alpha/beta hydrolase</fullName>
    </submittedName>
</protein>
<evidence type="ECO:0000259" key="2">
    <source>
        <dbReference type="Pfam" id="PF00561"/>
    </source>
</evidence>
<dbReference type="Proteomes" id="UP001258945">
    <property type="component" value="Unassembled WGS sequence"/>
</dbReference>
<dbReference type="InterPro" id="IPR050266">
    <property type="entry name" value="AB_hydrolase_sf"/>
</dbReference>
<dbReference type="SUPFAM" id="SSF53474">
    <property type="entry name" value="alpha/beta-Hydrolases"/>
    <property type="match status" value="1"/>
</dbReference>
<organism evidence="3 4">
    <name type="scientific">Roseomonas gilardii</name>
    <dbReference type="NCBI Taxonomy" id="257708"/>
    <lineage>
        <taxon>Bacteria</taxon>
        <taxon>Pseudomonadati</taxon>
        <taxon>Pseudomonadota</taxon>
        <taxon>Alphaproteobacteria</taxon>
        <taxon>Acetobacterales</taxon>
        <taxon>Roseomonadaceae</taxon>
        <taxon>Roseomonas</taxon>
    </lineage>
</organism>
<sequence length="368" mass="40620">MIDRLDKQRHGSKTIHLKPVGSRLAVFAPFNPYQFNPISGPMCAQDIATSDAGRPAPQPRNAVEVLGRDFVFPNAIADMPARLSDIEGLRIGFFTTNDGVRLAWWEAGSGPPLVFVPGWSANGAEFVYLLHLLSRERRVIVLDQRNQGLSDKVDHGCRIARLSMDLREFAERLGLRSTDYCGWSMGASVIWSMIDLFGCQGIRKVAFVDEPISIVAHEGWSEREKRDAGSIAAGPDAVVAMMGAPLPHNPPSDAQALPARFMLRASPFFANAEALAEAVVRNDAARMILVMYNHAAGDWRDVLLHKIRVPVAFFTGDWSANVPSQRWAHAAIPGSRLFVYGKEDEGDHFLMLKNPLKFCADLAAFLDQ</sequence>